<feature type="region of interest" description="Disordered" evidence="1">
    <location>
        <begin position="1"/>
        <end position="29"/>
    </location>
</feature>
<organism evidence="3 4">
    <name type="scientific">Nocardiopsis tropica</name>
    <dbReference type="NCBI Taxonomy" id="109330"/>
    <lineage>
        <taxon>Bacteria</taxon>
        <taxon>Bacillati</taxon>
        <taxon>Actinomycetota</taxon>
        <taxon>Actinomycetes</taxon>
        <taxon>Streptosporangiales</taxon>
        <taxon>Nocardiopsidaceae</taxon>
        <taxon>Nocardiopsis</taxon>
    </lineage>
</organism>
<feature type="transmembrane region" description="Helical" evidence="2">
    <location>
        <begin position="90"/>
        <end position="111"/>
    </location>
</feature>
<dbReference type="Proteomes" id="UP001348641">
    <property type="component" value="Unassembled WGS sequence"/>
</dbReference>
<feature type="transmembrane region" description="Helical" evidence="2">
    <location>
        <begin position="209"/>
        <end position="231"/>
    </location>
</feature>
<evidence type="ECO:0000313" key="3">
    <source>
        <dbReference type="EMBL" id="MEE2050681.1"/>
    </source>
</evidence>
<evidence type="ECO:0000256" key="1">
    <source>
        <dbReference type="SAM" id="MobiDB-lite"/>
    </source>
</evidence>
<feature type="transmembrane region" description="Helical" evidence="2">
    <location>
        <begin position="139"/>
        <end position="164"/>
    </location>
</feature>
<dbReference type="RefSeq" id="WP_330157877.1">
    <property type="nucleotide sequence ID" value="NZ_BAAAJA010000008.1"/>
</dbReference>
<dbReference type="EMBL" id="JAUUCC010000018">
    <property type="protein sequence ID" value="MEE2050681.1"/>
    <property type="molecule type" value="Genomic_DNA"/>
</dbReference>
<evidence type="ECO:0000313" key="4">
    <source>
        <dbReference type="Proteomes" id="UP001348641"/>
    </source>
</evidence>
<keyword evidence="2" id="KW-0472">Membrane</keyword>
<gene>
    <name evidence="3" type="ORF">Q8A49_09240</name>
</gene>
<reference evidence="3 4" key="1">
    <citation type="submission" date="2023-07" db="EMBL/GenBank/DDBJ databases">
        <authorList>
            <person name="Girao M."/>
            <person name="Carvalho M.F."/>
        </authorList>
    </citation>
    <scope>NUCLEOTIDE SEQUENCE [LARGE SCALE GENOMIC DNA]</scope>
    <source>
        <strain evidence="3 4">66/93</strain>
    </source>
</reference>
<feature type="transmembrane region" description="Helical" evidence="2">
    <location>
        <begin position="50"/>
        <end position="70"/>
    </location>
</feature>
<feature type="transmembrane region" description="Helical" evidence="2">
    <location>
        <begin position="184"/>
        <end position="202"/>
    </location>
</feature>
<keyword evidence="2" id="KW-0812">Transmembrane</keyword>
<feature type="compositionally biased region" description="Low complexity" evidence="1">
    <location>
        <begin position="7"/>
        <end position="28"/>
    </location>
</feature>
<feature type="transmembrane region" description="Helical" evidence="2">
    <location>
        <begin position="262"/>
        <end position="287"/>
    </location>
</feature>
<name>A0ABU7KN08_9ACTN</name>
<keyword evidence="2" id="KW-1133">Transmembrane helix</keyword>
<accession>A0ABU7KN08</accession>
<comment type="caution">
    <text evidence="3">The sequence shown here is derived from an EMBL/GenBank/DDBJ whole genome shotgun (WGS) entry which is preliminary data.</text>
</comment>
<evidence type="ECO:0000256" key="2">
    <source>
        <dbReference type="SAM" id="Phobius"/>
    </source>
</evidence>
<proteinExistence type="predicted"/>
<protein>
    <submittedName>
        <fullName evidence="3">ABC transporter permease</fullName>
    </submittedName>
</protein>
<sequence>MTASEYSSRSGSAPAAARPDRPAGPARAVSDLAATASSEWVKLRSVRSTWWGAALALGLSATVAPLTAVATVGNMQQDRIPSADVPASEMAVYAAVWAVQFAVIALALPVMTSEYSSRSVHPALQAVPARVRLLAAKTVALMSFVFACGLVTGTAGTLTAHLVMLHPLIEGYGTLDPAGAAADVVRLSAYLALVAALTLGAGTALRSAAAALAAVSALLFALPAVLVLLGGRTGVYVAERLPLSAGVSFVDSAFVMGRSEAALAPGAGGMVLLCWAAAALAAGALVLTRRDA</sequence>